<evidence type="ECO:0000256" key="4">
    <source>
        <dbReference type="ARBA" id="ARBA00022553"/>
    </source>
</evidence>
<dbReference type="InterPro" id="IPR004358">
    <property type="entry name" value="Sig_transdc_His_kin-like_C"/>
</dbReference>
<sequence length="529" mass="57511">MRLAAKLTAIVAVGLIVVFGTMTALNLWLQERATLKILQLNGMQLGDMVVAATRDGMLHNDRERIQATVEALAHRGEMGVIRIMRKDGTIMYSSLPGEIGQRLSLNDEQCVVCHTGSVPPRELPPEQRTRMLHGSGGRALGVIQTILNEKECAQAACHVHQETETLLGILDVNVWLTPHEEIRTKSAAGMTLVSILGIVLGIGATALAVRRLVHLRVRKLIDHTQKIASGDLSARVPEVGNDELTDLARHFNRMARDLEAAREELLEWGRTLEMRVEEKARELEKAKDHILQVEKMASLGKLAAVVAHEINNPLSSVVTYAKVLIRRLQTHQLSEECKENLRYLDAIVSEASRCGRIVNQLLSFARKKDGDFSPTNLNEVAEKAVFLVQHKLDLSNVKAVMELAPDLPSVIADAGQIQQALMALLINAAEAMASTGGQVKVITARADGGVLVTVEDTGPGMTPEVAARAFEPFFTTKSQGGVGLGLSVVYGIVERHGGRIDLQTAPGQGCRVTMFFPLVPASHEGKEGS</sequence>
<dbReference type="SMART" id="SM00304">
    <property type="entry name" value="HAMP"/>
    <property type="match status" value="1"/>
</dbReference>
<keyword evidence="12" id="KW-1185">Reference proteome</keyword>
<evidence type="ECO:0000256" key="8">
    <source>
        <dbReference type="SAM" id="Phobius"/>
    </source>
</evidence>
<evidence type="ECO:0000256" key="2">
    <source>
        <dbReference type="ARBA" id="ARBA00004370"/>
    </source>
</evidence>
<protein>
    <recommendedName>
        <fullName evidence="3">histidine kinase</fullName>
        <ecNumber evidence="3">2.7.13.3</ecNumber>
    </recommendedName>
</protein>
<evidence type="ECO:0000313" key="12">
    <source>
        <dbReference type="Proteomes" id="UP000027284"/>
    </source>
</evidence>
<keyword evidence="8" id="KW-0472">Membrane</keyword>
<evidence type="ECO:0000256" key="6">
    <source>
        <dbReference type="ARBA" id="ARBA00022777"/>
    </source>
</evidence>
<dbReference type="PRINTS" id="PR00344">
    <property type="entry name" value="BCTRLSENSOR"/>
</dbReference>
<dbReference type="InterPro" id="IPR036097">
    <property type="entry name" value="HisK_dim/P_sf"/>
</dbReference>
<dbReference type="CDD" id="cd00082">
    <property type="entry name" value="HisKA"/>
    <property type="match status" value="1"/>
</dbReference>
<dbReference type="InterPro" id="IPR005467">
    <property type="entry name" value="His_kinase_dom"/>
</dbReference>
<feature type="domain" description="HAMP" evidence="10">
    <location>
        <begin position="211"/>
        <end position="263"/>
    </location>
</feature>
<dbReference type="Pfam" id="PF02518">
    <property type="entry name" value="HATPase_c"/>
    <property type="match status" value="1"/>
</dbReference>
<dbReference type="EC" id="2.7.13.3" evidence="3"/>
<comment type="catalytic activity">
    <reaction evidence="1">
        <text>ATP + protein L-histidine = ADP + protein N-phospho-L-histidine.</text>
        <dbReference type="EC" id="2.7.13.3"/>
    </reaction>
</comment>
<dbReference type="InterPro" id="IPR003660">
    <property type="entry name" value="HAMP_dom"/>
</dbReference>
<dbReference type="SUPFAM" id="SSF47384">
    <property type="entry name" value="Homodimeric domain of signal transducing histidine kinase"/>
    <property type="match status" value="1"/>
</dbReference>
<dbReference type="Pfam" id="PF00672">
    <property type="entry name" value="HAMP"/>
    <property type="match status" value="1"/>
</dbReference>
<dbReference type="SMART" id="SM00387">
    <property type="entry name" value="HATPase_c"/>
    <property type="match status" value="1"/>
</dbReference>
<dbReference type="PROSITE" id="PS50109">
    <property type="entry name" value="HIS_KIN"/>
    <property type="match status" value="1"/>
</dbReference>
<dbReference type="EMBL" id="JMFG01000009">
    <property type="protein sequence ID" value="KDA54272.1"/>
    <property type="molecule type" value="Genomic_DNA"/>
</dbReference>
<keyword evidence="5" id="KW-0808">Transferase</keyword>
<organism evidence="11 12">
    <name type="scientific">Thermoanaerobaculum aquaticum</name>
    <dbReference type="NCBI Taxonomy" id="1312852"/>
    <lineage>
        <taxon>Bacteria</taxon>
        <taxon>Pseudomonadati</taxon>
        <taxon>Acidobacteriota</taxon>
        <taxon>Thermoanaerobaculia</taxon>
        <taxon>Thermoanaerobaculales</taxon>
        <taxon>Thermoanaerobaculaceae</taxon>
        <taxon>Thermoanaerobaculum</taxon>
    </lineage>
</organism>
<comment type="caution">
    <text evidence="11">The sequence shown here is derived from an EMBL/GenBank/DDBJ whole genome shotgun (WGS) entry which is preliminary data.</text>
</comment>
<dbReference type="Gene3D" id="3.30.450.290">
    <property type="match status" value="1"/>
</dbReference>
<dbReference type="SUPFAM" id="SSF55874">
    <property type="entry name" value="ATPase domain of HSP90 chaperone/DNA topoisomerase II/histidine kinase"/>
    <property type="match status" value="1"/>
</dbReference>
<dbReference type="InterPro" id="IPR036890">
    <property type="entry name" value="HATPase_C_sf"/>
</dbReference>
<keyword evidence="8" id="KW-0812">Transmembrane</keyword>
<feature type="domain" description="Histidine kinase" evidence="9">
    <location>
        <begin position="305"/>
        <end position="520"/>
    </location>
</feature>
<evidence type="ECO:0000256" key="7">
    <source>
        <dbReference type="SAM" id="Coils"/>
    </source>
</evidence>
<proteinExistence type="predicted"/>
<reference evidence="11 12" key="1">
    <citation type="submission" date="2014-04" db="EMBL/GenBank/DDBJ databases">
        <title>The Genome Sequence of Thermoanaerobaculum aquaticum MP-01, The First Cultivated Group 23 Acidobacterium.</title>
        <authorList>
            <person name="Stamps B.W."/>
            <person name="Losey N.A."/>
            <person name="Lawson P.A."/>
            <person name="Stevenson B.S."/>
        </authorList>
    </citation>
    <scope>NUCLEOTIDE SEQUENCE [LARGE SCALE GENOMIC DNA]</scope>
    <source>
        <strain evidence="11 12">MP-01</strain>
    </source>
</reference>
<dbReference type="STRING" id="1312852.EG19_12380"/>
<evidence type="ECO:0000256" key="3">
    <source>
        <dbReference type="ARBA" id="ARBA00012438"/>
    </source>
</evidence>
<dbReference type="SUPFAM" id="SSF158472">
    <property type="entry name" value="HAMP domain-like"/>
    <property type="match status" value="1"/>
</dbReference>
<dbReference type="Proteomes" id="UP000027284">
    <property type="component" value="Unassembled WGS sequence"/>
</dbReference>
<accession>A0A062XNW3</accession>
<evidence type="ECO:0000259" key="10">
    <source>
        <dbReference type="PROSITE" id="PS50885"/>
    </source>
</evidence>
<dbReference type="RefSeq" id="WP_038047978.1">
    <property type="nucleotide sequence ID" value="NZ_JMFG01000009.1"/>
</dbReference>
<dbReference type="CDD" id="cd06225">
    <property type="entry name" value="HAMP"/>
    <property type="match status" value="1"/>
</dbReference>
<dbReference type="CDD" id="cd00075">
    <property type="entry name" value="HATPase"/>
    <property type="match status" value="1"/>
</dbReference>
<dbReference type="PANTHER" id="PTHR43065:SF42">
    <property type="entry name" value="TWO-COMPONENT SENSOR PPRA"/>
    <property type="match status" value="1"/>
</dbReference>
<feature type="coiled-coil region" evidence="7">
    <location>
        <begin position="244"/>
        <end position="296"/>
    </location>
</feature>
<dbReference type="GO" id="GO:0016020">
    <property type="term" value="C:membrane"/>
    <property type="evidence" value="ECO:0007669"/>
    <property type="project" value="UniProtKB-SubCell"/>
</dbReference>
<dbReference type="PROSITE" id="PS50885">
    <property type="entry name" value="HAMP"/>
    <property type="match status" value="1"/>
</dbReference>
<name>A0A062XNW3_9BACT</name>
<keyword evidence="4" id="KW-0597">Phosphoprotein</keyword>
<feature type="transmembrane region" description="Helical" evidence="8">
    <location>
        <begin position="7"/>
        <end position="29"/>
    </location>
</feature>
<dbReference type="Gene3D" id="1.10.287.130">
    <property type="match status" value="1"/>
</dbReference>
<evidence type="ECO:0000313" key="11">
    <source>
        <dbReference type="EMBL" id="KDA54272.1"/>
    </source>
</evidence>
<dbReference type="Pfam" id="PF00512">
    <property type="entry name" value="HisKA"/>
    <property type="match status" value="1"/>
</dbReference>
<dbReference type="SMART" id="SM00388">
    <property type="entry name" value="HisKA"/>
    <property type="match status" value="1"/>
</dbReference>
<dbReference type="OrthoDB" id="9764522at2"/>
<keyword evidence="6" id="KW-0418">Kinase</keyword>
<evidence type="ECO:0000256" key="1">
    <source>
        <dbReference type="ARBA" id="ARBA00000085"/>
    </source>
</evidence>
<gene>
    <name evidence="11" type="ORF">EG19_12380</name>
</gene>
<dbReference type="Gene3D" id="6.10.340.10">
    <property type="match status" value="1"/>
</dbReference>
<evidence type="ECO:0000259" key="9">
    <source>
        <dbReference type="PROSITE" id="PS50109"/>
    </source>
</evidence>
<feature type="transmembrane region" description="Helical" evidence="8">
    <location>
        <begin position="187"/>
        <end position="209"/>
    </location>
</feature>
<dbReference type="InterPro" id="IPR003661">
    <property type="entry name" value="HisK_dim/P_dom"/>
</dbReference>
<keyword evidence="8" id="KW-1133">Transmembrane helix</keyword>
<dbReference type="InterPro" id="IPR003594">
    <property type="entry name" value="HATPase_dom"/>
</dbReference>
<evidence type="ECO:0000256" key="5">
    <source>
        <dbReference type="ARBA" id="ARBA00022679"/>
    </source>
</evidence>
<dbReference type="Gene3D" id="3.30.565.10">
    <property type="entry name" value="Histidine kinase-like ATPase, C-terminal domain"/>
    <property type="match status" value="1"/>
</dbReference>
<comment type="subcellular location">
    <subcellularLocation>
        <location evidence="2">Membrane</location>
    </subcellularLocation>
</comment>
<dbReference type="AlphaFoldDB" id="A0A062XNW3"/>
<dbReference type="PANTHER" id="PTHR43065">
    <property type="entry name" value="SENSOR HISTIDINE KINASE"/>
    <property type="match status" value="1"/>
</dbReference>
<keyword evidence="7" id="KW-0175">Coiled coil</keyword>
<dbReference type="GO" id="GO:0000155">
    <property type="term" value="F:phosphorelay sensor kinase activity"/>
    <property type="evidence" value="ECO:0007669"/>
    <property type="project" value="InterPro"/>
</dbReference>